<accession>M0LZJ3</accession>
<dbReference type="InterPro" id="IPR011041">
    <property type="entry name" value="Quinoprot_gluc/sorb_DH_b-prop"/>
</dbReference>
<dbReference type="OrthoDB" id="6744at2157"/>
<dbReference type="Gene3D" id="2.120.10.30">
    <property type="entry name" value="TolB, C-terminal domain"/>
    <property type="match status" value="1"/>
</dbReference>
<dbReference type="PATRIC" id="fig|1132509.6.peg.2887"/>
<name>M0LZJ3_9EURY</name>
<dbReference type="EMBL" id="AOMB01000033">
    <property type="protein sequence ID" value="EMA37799.1"/>
    <property type="molecule type" value="Genomic_DNA"/>
</dbReference>
<dbReference type="AlphaFoldDB" id="M0LZJ3"/>
<evidence type="ECO:0000259" key="2">
    <source>
        <dbReference type="Pfam" id="PF07995"/>
    </source>
</evidence>
<dbReference type="Pfam" id="PF07995">
    <property type="entry name" value="GSDH"/>
    <property type="match status" value="1"/>
</dbReference>
<gene>
    <name evidence="3" type="ORF">C447_12540</name>
</gene>
<feature type="compositionally biased region" description="Basic and acidic residues" evidence="1">
    <location>
        <begin position="497"/>
        <end position="507"/>
    </location>
</feature>
<protein>
    <submittedName>
        <fullName evidence="3">Quinoprotein glucose dehydrogenase</fullName>
    </submittedName>
</protein>
<dbReference type="InterPro" id="IPR012938">
    <property type="entry name" value="Glc/Sorbosone_DH"/>
</dbReference>
<dbReference type="eggNOG" id="arCOG02796">
    <property type="taxonomic scope" value="Archaea"/>
</dbReference>
<dbReference type="SUPFAM" id="SSF50952">
    <property type="entry name" value="Soluble quinoprotein glucose dehydrogenase"/>
    <property type="match status" value="1"/>
</dbReference>
<evidence type="ECO:0000313" key="4">
    <source>
        <dbReference type="Proteomes" id="UP000011566"/>
    </source>
</evidence>
<feature type="region of interest" description="Disordered" evidence="1">
    <location>
        <begin position="486"/>
        <end position="507"/>
    </location>
</feature>
<sequence length="507" mass="54461">MSDTDERAFYRFTVSERIEARWEADLTEADYPDGVDGRTASGAVAERGADNFHFAGDVVTFALDGPATVYMNGDEIDTEERWNSELPNTLLLESEDTERATYEFDVSGDLEAGVLADLTNAEVPDSVEGSHASGAVAGGGTDDFRFSGRVTRFSSDGPLRVFRNGSEVDPDSFGSSGPVPVTVDTVATNLEIPWGAAFRGDTLYFTERPGRIMKVESGSGELVADFTDPTRANGYGEGGLLGLAFHPDDPDTAYAYQTYVDGDEAANRILELDAASGFSSSVLFDGIEGADGHDGGRLAIDGDALYATVGDTKEPQSAQDPSSLSGVVIRLTLDGEPHPDNPFDGDEGHPAVYTYGHRNPQGLAFRDGEVYSTEHGPDHDDEINVLEAGSNYGWPRASGTESEGEFVGAIAAYTPTIAPGSATFYDGPISQWQGDLFFGTLSGEHLHRVRLDGHDAVEEERLYEGEYGRIRTAFTGPDDHLYLATSNRDGRGSPVASDDRILRIRPD</sequence>
<dbReference type="InterPro" id="IPR011042">
    <property type="entry name" value="6-blade_b-propeller_TolB-like"/>
</dbReference>
<dbReference type="RefSeq" id="WP_007694352.1">
    <property type="nucleotide sequence ID" value="NZ_AJRK01000046.1"/>
</dbReference>
<keyword evidence="4" id="KW-1185">Reference proteome</keyword>
<reference evidence="3 4" key="1">
    <citation type="journal article" date="2014" name="PLoS Genet.">
        <title>Phylogenetically driven sequencing of extremely halophilic archaea reveals strategies for static and dynamic osmo-response.</title>
        <authorList>
            <person name="Becker E.A."/>
            <person name="Seitzer P.M."/>
            <person name="Tritt A."/>
            <person name="Larsen D."/>
            <person name="Krusor M."/>
            <person name="Yao A.I."/>
            <person name="Wu D."/>
            <person name="Madern D."/>
            <person name="Eisen J.A."/>
            <person name="Darling A.E."/>
            <person name="Facciotti M.T."/>
        </authorList>
    </citation>
    <scope>NUCLEOTIDE SEQUENCE [LARGE SCALE GENOMIC DNA]</scope>
    <source>
        <strain evidence="3 4">100A6</strain>
    </source>
</reference>
<proteinExistence type="predicted"/>
<evidence type="ECO:0000313" key="3">
    <source>
        <dbReference type="EMBL" id="EMA37799.1"/>
    </source>
</evidence>
<feature type="domain" description="Glucose/Sorbosone dehydrogenase" evidence="2">
    <location>
        <begin position="190"/>
        <end position="491"/>
    </location>
</feature>
<dbReference type="eggNOG" id="arCOG10187">
    <property type="taxonomic scope" value="Archaea"/>
</dbReference>
<dbReference type="Proteomes" id="UP000011566">
    <property type="component" value="Unassembled WGS sequence"/>
</dbReference>
<comment type="caution">
    <text evidence="3">The sequence shown here is derived from an EMBL/GenBank/DDBJ whole genome shotgun (WGS) entry which is preliminary data.</text>
</comment>
<organism evidence="3 4">
    <name type="scientific">Halococcus hamelinensis 100A6</name>
    <dbReference type="NCBI Taxonomy" id="1132509"/>
    <lineage>
        <taxon>Archaea</taxon>
        <taxon>Methanobacteriati</taxon>
        <taxon>Methanobacteriota</taxon>
        <taxon>Stenosarchaea group</taxon>
        <taxon>Halobacteria</taxon>
        <taxon>Halobacteriales</taxon>
        <taxon>Halococcaceae</taxon>
        <taxon>Halococcus</taxon>
    </lineage>
</organism>
<dbReference type="PANTHER" id="PTHR19328:SF13">
    <property type="entry name" value="HIPL1 PROTEIN"/>
    <property type="match status" value="1"/>
</dbReference>
<evidence type="ECO:0000256" key="1">
    <source>
        <dbReference type="SAM" id="MobiDB-lite"/>
    </source>
</evidence>
<dbReference type="PANTHER" id="PTHR19328">
    <property type="entry name" value="HEDGEHOG-INTERACTING PROTEIN"/>
    <property type="match status" value="1"/>
</dbReference>